<evidence type="ECO:0000313" key="9">
    <source>
        <dbReference type="EMBL" id="KJE95831.1"/>
    </source>
</evidence>
<dbReference type="PANTHER" id="PTHR31064:SF30">
    <property type="entry name" value="HIGH-AFFINITY POTASSIUM TRANSPORT PROTEIN-RELATED"/>
    <property type="match status" value="1"/>
</dbReference>
<feature type="transmembrane region" description="Helical" evidence="8">
    <location>
        <begin position="404"/>
        <end position="430"/>
    </location>
</feature>
<dbReference type="STRING" id="595528.A0A0D2UL57"/>
<feature type="transmembrane region" description="Helical" evidence="8">
    <location>
        <begin position="702"/>
        <end position="721"/>
    </location>
</feature>
<feature type="transmembrane region" description="Helical" evidence="8">
    <location>
        <begin position="219"/>
        <end position="241"/>
    </location>
</feature>
<keyword evidence="5" id="KW-0406">Ion transport</keyword>
<feature type="compositionally biased region" description="Low complexity" evidence="7">
    <location>
        <begin position="921"/>
        <end position="944"/>
    </location>
</feature>
<name>A0A0D2UL57_CAPO3</name>
<dbReference type="GO" id="GO:0008324">
    <property type="term" value="F:monoatomic cation transmembrane transporter activity"/>
    <property type="evidence" value="ECO:0007669"/>
    <property type="project" value="InterPro"/>
</dbReference>
<dbReference type="OMA" id="ICATIVW"/>
<protein>
    <recommendedName>
        <fullName evidence="11">Cation transporter</fullName>
    </recommendedName>
</protein>
<dbReference type="eggNOG" id="KOG1341">
    <property type="taxonomic scope" value="Eukaryota"/>
</dbReference>
<feature type="transmembrane region" description="Helical" evidence="8">
    <location>
        <begin position="332"/>
        <end position="352"/>
    </location>
</feature>
<feature type="transmembrane region" description="Helical" evidence="8">
    <location>
        <begin position="760"/>
        <end position="783"/>
    </location>
</feature>
<dbReference type="AlphaFoldDB" id="A0A0D2UL57"/>
<dbReference type="InterPro" id="IPR051143">
    <property type="entry name" value="TrkH_K-transport"/>
</dbReference>
<feature type="compositionally biased region" description="Polar residues" evidence="7">
    <location>
        <begin position="965"/>
        <end position="975"/>
    </location>
</feature>
<evidence type="ECO:0000256" key="8">
    <source>
        <dbReference type="SAM" id="Phobius"/>
    </source>
</evidence>
<evidence type="ECO:0008006" key="11">
    <source>
        <dbReference type="Google" id="ProtNLM"/>
    </source>
</evidence>
<dbReference type="FunCoup" id="A0A0D2UL57">
    <property type="interactions" value="18"/>
</dbReference>
<feature type="compositionally biased region" description="Basic and acidic residues" evidence="7">
    <location>
        <begin position="517"/>
        <end position="529"/>
    </location>
</feature>
<proteinExistence type="predicted"/>
<dbReference type="EMBL" id="KE346370">
    <property type="protein sequence ID" value="KJE95831.1"/>
    <property type="molecule type" value="Genomic_DNA"/>
</dbReference>
<keyword evidence="3 8" id="KW-0812">Transmembrane</keyword>
<accession>A0A0D2UL57</accession>
<comment type="subcellular location">
    <subcellularLocation>
        <location evidence="1">Membrane</location>
        <topology evidence="1">Multi-pass membrane protein</topology>
    </subcellularLocation>
</comment>
<evidence type="ECO:0000256" key="1">
    <source>
        <dbReference type="ARBA" id="ARBA00004141"/>
    </source>
</evidence>
<evidence type="ECO:0000256" key="3">
    <source>
        <dbReference type="ARBA" id="ARBA00022692"/>
    </source>
</evidence>
<evidence type="ECO:0000313" key="10">
    <source>
        <dbReference type="Proteomes" id="UP000008743"/>
    </source>
</evidence>
<evidence type="ECO:0000256" key="5">
    <source>
        <dbReference type="ARBA" id="ARBA00023065"/>
    </source>
</evidence>
<evidence type="ECO:0000256" key="4">
    <source>
        <dbReference type="ARBA" id="ARBA00022989"/>
    </source>
</evidence>
<dbReference type="GO" id="GO:0005886">
    <property type="term" value="C:plasma membrane"/>
    <property type="evidence" value="ECO:0007669"/>
    <property type="project" value="TreeGrafter"/>
</dbReference>
<dbReference type="OrthoDB" id="62798at2759"/>
<evidence type="ECO:0000256" key="7">
    <source>
        <dbReference type="SAM" id="MobiDB-lite"/>
    </source>
</evidence>
<evidence type="ECO:0000256" key="6">
    <source>
        <dbReference type="ARBA" id="ARBA00023136"/>
    </source>
</evidence>
<keyword evidence="10" id="KW-1185">Reference proteome</keyword>
<feature type="region of interest" description="Disordered" evidence="7">
    <location>
        <begin position="1"/>
        <end position="71"/>
    </location>
</feature>
<dbReference type="Pfam" id="PF02386">
    <property type="entry name" value="TrkH"/>
    <property type="match status" value="2"/>
</dbReference>
<dbReference type="RefSeq" id="XP_004344984.1">
    <property type="nucleotide sequence ID" value="XM_004344934.2"/>
</dbReference>
<sequence>MASSEPTSSPPTLVGGGSERRVNFNHVAISVGAPQKETNPPATAAENAKNPETAAPQGRSDWINDGDDENGQEKTLETAAVRDPRPQRVLTGRRWLTTIPQDDRHNIFLQVPPTGWAGVAQGETSATTADCRCRTASTSIPVPVSSESLPADFYTSTAQYQHAKPVPMTAASRRRATIDTLRVFVPNVIPTSEKNAAKLAAEKHAGSSKWRRFLPDITYYKVHLLYIIVMALICATIVWGIEDISYTNAAYLGFASVSQAGLISVDLSTLHTGSQVTLILTVLFTWTIPLTLMPVTIRRYYFAKRLRAAGVSPEDAQHCITEYAALRTITHIVIGFIVVWLVLGFLGLFFYMQFSSTAQQTLDANNDQSAPYFSFFQCISALSNTGFSSFSSNMVALNTQAYPLMWIAVMGLVGDTFYPILLRFIVYCLYRWSKSRVLERFRQWQDRRRKKAHPAAVPERKDSGVDADSMEVPFSEANSNKRQTAGGVPQIIVTSTDGDANEIRPIVTPAASSSAEHAAEGTQRDREDGSSVTAVPPTAATLSQLNRAALTTASMDWWHRTTLIGAPPCPCVCHRADNFNDAAHVLRSCCLAAREYFAPRSSSASTSTSAPSTSLTSTADGIIQRKRQSRYVTQNEQTIPHHDNFLHRHLHNHHHYRKQYRTFMERFTAHHHVVQTSDIYLFLLRQPRRCYTHLFRWPETRWLIFVFVTLNVLQIALFLGLDWNSDALASLDTGEKIYNGIFQSFVARRAGFNSVDFSQLAQSMLVCYIAFMYISSTPVVAVVRQTDRSAASQLPSTELDMSGLPVRTNRGSLKVQTRRLFTQDLALVYLGLVVICIIERDQLEQHTTDFTVFKTVFEIVSAYGGIGLSLGYPGTTASFSSIWRPGSKWVLMLIFLLGKQRGLPYSIDHAVQLTFNFGSRRPWSPSASSAPTSSTAGSGRSSPTNATLSRDVSREQPASVPASPFEQNGKSGQVT</sequence>
<feature type="region of interest" description="Disordered" evidence="7">
    <location>
        <begin position="449"/>
        <end position="470"/>
    </location>
</feature>
<organism evidence="9 10">
    <name type="scientific">Capsaspora owczarzaki (strain ATCC 30864)</name>
    <dbReference type="NCBI Taxonomy" id="595528"/>
    <lineage>
        <taxon>Eukaryota</taxon>
        <taxon>Filasterea</taxon>
        <taxon>Capsaspora</taxon>
    </lineage>
</organism>
<feature type="transmembrane region" description="Helical" evidence="8">
    <location>
        <begin position="276"/>
        <end position="297"/>
    </location>
</feature>
<evidence type="ECO:0000256" key="2">
    <source>
        <dbReference type="ARBA" id="ARBA00022448"/>
    </source>
</evidence>
<feature type="region of interest" description="Disordered" evidence="7">
    <location>
        <begin position="921"/>
        <end position="975"/>
    </location>
</feature>
<dbReference type="InterPro" id="IPR003445">
    <property type="entry name" value="Cat_transpt"/>
</dbReference>
<keyword evidence="6 8" id="KW-0472">Membrane</keyword>
<gene>
    <name evidence="9" type="ORF">CAOG_006235</name>
</gene>
<reference evidence="10" key="1">
    <citation type="submission" date="2011-02" db="EMBL/GenBank/DDBJ databases">
        <title>The Genome Sequence of Capsaspora owczarzaki ATCC 30864.</title>
        <authorList>
            <person name="Russ C."/>
            <person name="Cuomo C."/>
            <person name="Burger G."/>
            <person name="Gray M.W."/>
            <person name="Holland P.W.H."/>
            <person name="King N."/>
            <person name="Lang F.B.F."/>
            <person name="Roger A.J."/>
            <person name="Ruiz-Trillo I."/>
            <person name="Young S.K."/>
            <person name="Zeng Q."/>
            <person name="Gargeya S."/>
            <person name="Alvarado L."/>
            <person name="Berlin A."/>
            <person name="Chapman S.B."/>
            <person name="Chen Z."/>
            <person name="Freedman E."/>
            <person name="Gellesch M."/>
            <person name="Goldberg J."/>
            <person name="Griggs A."/>
            <person name="Gujja S."/>
            <person name="Heilman E."/>
            <person name="Heiman D."/>
            <person name="Howarth C."/>
            <person name="Mehta T."/>
            <person name="Neiman D."/>
            <person name="Pearson M."/>
            <person name="Roberts A."/>
            <person name="Saif S."/>
            <person name="Shea T."/>
            <person name="Shenoy N."/>
            <person name="Sisk P."/>
            <person name="Stolte C."/>
            <person name="Sykes S."/>
            <person name="White J."/>
            <person name="Yandava C."/>
            <person name="Haas B."/>
            <person name="Nusbaum C."/>
            <person name="Birren B."/>
        </authorList>
    </citation>
    <scope>NUCLEOTIDE SEQUENCE</scope>
    <source>
        <strain evidence="10">ATCC 30864</strain>
    </source>
</reference>
<keyword evidence="4 8" id="KW-1133">Transmembrane helix</keyword>
<keyword evidence="2" id="KW-0813">Transport</keyword>
<dbReference type="Proteomes" id="UP000008743">
    <property type="component" value="Unassembled WGS sequence"/>
</dbReference>
<dbReference type="InParanoid" id="A0A0D2UL57"/>
<feature type="region of interest" description="Disordered" evidence="7">
    <location>
        <begin position="507"/>
        <end position="537"/>
    </location>
</feature>
<dbReference type="PANTHER" id="PTHR31064">
    <property type="entry name" value="POTASSIUM TRANSPORT PROTEIN DDB_G0292412-RELATED"/>
    <property type="match status" value="1"/>
</dbReference>
<dbReference type="PhylomeDB" id="A0A0D2UL57"/>
<feature type="compositionally biased region" description="Polar residues" evidence="7">
    <location>
        <begin position="1"/>
        <end position="11"/>
    </location>
</feature>
<dbReference type="GO" id="GO:0030001">
    <property type="term" value="P:metal ion transport"/>
    <property type="evidence" value="ECO:0007669"/>
    <property type="project" value="UniProtKB-ARBA"/>
</dbReference>